<feature type="domain" description="Core-binding (CB)" evidence="8">
    <location>
        <begin position="1"/>
        <end position="97"/>
    </location>
</feature>
<organism evidence="9 10">
    <name type="scientific">Mobilitalea sibirica</name>
    <dbReference type="NCBI Taxonomy" id="1462919"/>
    <lineage>
        <taxon>Bacteria</taxon>
        <taxon>Bacillati</taxon>
        <taxon>Bacillota</taxon>
        <taxon>Clostridia</taxon>
        <taxon>Lachnospirales</taxon>
        <taxon>Lachnospiraceae</taxon>
        <taxon>Mobilitalea</taxon>
    </lineage>
</organism>
<evidence type="ECO:0000313" key="9">
    <source>
        <dbReference type="EMBL" id="MBH1941298.1"/>
    </source>
</evidence>
<evidence type="ECO:0000259" key="8">
    <source>
        <dbReference type="PROSITE" id="PS51900"/>
    </source>
</evidence>
<evidence type="ECO:0000256" key="6">
    <source>
        <dbReference type="PROSITE-ProRule" id="PRU01248"/>
    </source>
</evidence>
<dbReference type="SUPFAM" id="SSF56349">
    <property type="entry name" value="DNA breaking-rejoining enzymes"/>
    <property type="match status" value="1"/>
</dbReference>
<dbReference type="InterPro" id="IPR050090">
    <property type="entry name" value="Tyrosine_recombinase_XerCD"/>
</dbReference>
<evidence type="ECO:0000256" key="4">
    <source>
        <dbReference type="ARBA" id="ARBA00023125"/>
    </source>
</evidence>
<reference evidence="9" key="1">
    <citation type="submission" date="2020-12" db="EMBL/GenBank/DDBJ databases">
        <title>M. sibirica DSM 26468T genome.</title>
        <authorList>
            <person name="Thieme N."/>
            <person name="Rettenmaier R."/>
            <person name="Zverlov V."/>
            <person name="Liebl W."/>
        </authorList>
    </citation>
    <scope>NUCLEOTIDE SEQUENCE</scope>
    <source>
        <strain evidence="9">DSM 26468</strain>
    </source>
</reference>
<dbReference type="GO" id="GO:0015074">
    <property type="term" value="P:DNA integration"/>
    <property type="evidence" value="ECO:0007669"/>
    <property type="project" value="UniProtKB-KW"/>
</dbReference>
<sequence length="340" mass="39010">MKTTDFSKYLSDFLGVYLPRGRNMSSHTISSYCDTFSLFLRFCRDVKGIRADRLSLADFNSDLVTAYLKWIETDRKCSVSTRNQRLAAICSFVRYVQIESPRHMFELQKILAIPFKKAKEPVVSYLSADELKLLLEQPDTSSIYGRRDLVMLSVLYDTGARVQELVDLTVRNIRLENPAHITLTGKGDKSRQVPLLPKTVDLLRQYLAEMNLRTPDKLDYPVFTNNQKKKFTRAGVAYLLDKYAKMARTYNQLIPEKVTPHMLRHTKAMHLLQADVNIIYIRDILGHVDVATTGVYARADTKMKRAALEKADDTKLPSSIPPWAKDQDLLNWLKNLGKDV</sequence>
<accession>A0A8J7KZZ9</accession>
<dbReference type="Gene3D" id="1.10.150.130">
    <property type="match status" value="1"/>
</dbReference>
<comment type="function">
    <text evidence="1">Site-specific tyrosine recombinase, which acts by catalyzing the cutting and rejoining of the recombining DNA molecules.</text>
</comment>
<comment type="caution">
    <text evidence="9">The sequence shown here is derived from an EMBL/GenBank/DDBJ whole genome shotgun (WGS) entry which is preliminary data.</text>
</comment>
<evidence type="ECO:0000256" key="5">
    <source>
        <dbReference type="ARBA" id="ARBA00023172"/>
    </source>
</evidence>
<dbReference type="CDD" id="cd01182">
    <property type="entry name" value="INT_RitC_C_like"/>
    <property type="match status" value="1"/>
</dbReference>
<keyword evidence="10" id="KW-1185">Reference proteome</keyword>
<dbReference type="GO" id="GO:0003677">
    <property type="term" value="F:DNA binding"/>
    <property type="evidence" value="ECO:0007669"/>
    <property type="project" value="UniProtKB-UniRule"/>
</dbReference>
<dbReference type="Pfam" id="PF00589">
    <property type="entry name" value="Phage_integrase"/>
    <property type="match status" value="1"/>
</dbReference>
<evidence type="ECO:0000313" key="10">
    <source>
        <dbReference type="Proteomes" id="UP000623269"/>
    </source>
</evidence>
<dbReference type="InterPro" id="IPR004107">
    <property type="entry name" value="Integrase_SAM-like_N"/>
</dbReference>
<dbReference type="AlphaFoldDB" id="A0A8J7KZZ9"/>
<dbReference type="EMBL" id="JAEAGR010000010">
    <property type="protein sequence ID" value="MBH1941298.1"/>
    <property type="molecule type" value="Genomic_DNA"/>
</dbReference>
<dbReference type="InterPro" id="IPR010998">
    <property type="entry name" value="Integrase_recombinase_N"/>
</dbReference>
<keyword evidence="5" id="KW-0233">DNA recombination</keyword>
<keyword evidence="4 6" id="KW-0238">DNA-binding</keyword>
<dbReference type="RefSeq" id="WP_197661516.1">
    <property type="nucleotide sequence ID" value="NZ_JAEAGR010000010.1"/>
</dbReference>
<dbReference type="GO" id="GO:0006310">
    <property type="term" value="P:DNA recombination"/>
    <property type="evidence" value="ECO:0007669"/>
    <property type="project" value="UniProtKB-KW"/>
</dbReference>
<dbReference type="InterPro" id="IPR044068">
    <property type="entry name" value="CB"/>
</dbReference>
<dbReference type="Proteomes" id="UP000623269">
    <property type="component" value="Unassembled WGS sequence"/>
</dbReference>
<keyword evidence="3" id="KW-0229">DNA integration</keyword>
<dbReference type="InterPro" id="IPR011010">
    <property type="entry name" value="DNA_brk_join_enz"/>
</dbReference>
<proteinExistence type="inferred from homology"/>
<evidence type="ECO:0000256" key="2">
    <source>
        <dbReference type="ARBA" id="ARBA00008857"/>
    </source>
</evidence>
<dbReference type="InterPro" id="IPR013762">
    <property type="entry name" value="Integrase-like_cat_sf"/>
</dbReference>
<comment type="similarity">
    <text evidence="2">Belongs to the 'phage' integrase family.</text>
</comment>
<evidence type="ECO:0000259" key="7">
    <source>
        <dbReference type="PROSITE" id="PS51898"/>
    </source>
</evidence>
<evidence type="ECO:0000256" key="3">
    <source>
        <dbReference type="ARBA" id="ARBA00022908"/>
    </source>
</evidence>
<dbReference type="PANTHER" id="PTHR30349">
    <property type="entry name" value="PHAGE INTEGRASE-RELATED"/>
    <property type="match status" value="1"/>
</dbReference>
<dbReference type="InterPro" id="IPR002104">
    <property type="entry name" value="Integrase_catalytic"/>
</dbReference>
<dbReference type="PROSITE" id="PS51898">
    <property type="entry name" value="TYR_RECOMBINASE"/>
    <property type="match status" value="1"/>
</dbReference>
<dbReference type="PROSITE" id="PS51900">
    <property type="entry name" value="CB"/>
    <property type="match status" value="1"/>
</dbReference>
<evidence type="ECO:0000256" key="1">
    <source>
        <dbReference type="ARBA" id="ARBA00003283"/>
    </source>
</evidence>
<dbReference type="PANTHER" id="PTHR30349:SF81">
    <property type="entry name" value="TYROSINE RECOMBINASE XERC"/>
    <property type="match status" value="1"/>
</dbReference>
<protein>
    <submittedName>
        <fullName evidence="9">Tyrosine-type recombinase/integrase</fullName>
    </submittedName>
</protein>
<name>A0A8J7KZZ9_9FIRM</name>
<dbReference type="Gene3D" id="1.10.443.10">
    <property type="entry name" value="Intergrase catalytic core"/>
    <property type="match status" value="1"/>
</dbReference>
<gene>
    <name evidence="9" type="ORF">I5677_10370</name>
</gene>
<dbReference type="Pfam" id="PF13495">
    <property type="entry name" value="Phage_int_SAM_4"/>
    <property type="match status" value="1"/>
</dbReference>
<feature type="domain" description="Tyr recombinase" evidence="7">
    <location>
        <begin position="121"/>
        <end position="309"/>
    </location>
</feature>